<organism evidence="8 9">
    <name type="scientific">Tilletia caries</name>
    <name type="common">wheat bunt fungus</name>
    <dbReference type="NCBI Taxonomy" id="13290"/>
    <lineage>
        <taxon>Eukaryota</taxon>
        <taxon>Fungi</taxon>
        <taxon>Dikarya</taxon>
        <taxon>Basidiomycota</taxon>
        <taxon>Ustilaginomycotina</taxon>
        <taxon>Exobasidiomycetes</taxon>
        <taxon>Tilletiales</taxon>
        <taxon>Tilletiaceae</taxon>
        <taxon>Tilletia</taxon>
    </lineage>
</organism>
<evidence type="ECO:0000256" key="4">
    <source>
        <dbReference type="ARBA" id="ARBA00022946"/>
    </source>
</evidence>
<evidence type="ECO:0000313" key="9">
    <source>
        <dbReference type="Proteomes" id="UP000077671"/>
    </source>
</evidence>
<dbReference type="PANTHER" id="PTHR10721">
    <property type="entry name" value="MITOCHONDRIAL IMPORT INNER MEMBRANE TRANSLOCASE SUBUNIT TIM44"/>
    <property type="match status" value="1"/>
</dbReference>
<reference evidence="8" key="2">
    <citation type="journal article" date="2019" name="IMA Fungus">
        <title>Genome sequencing and comparison of five Tilletia species to identify candidate genes for the detection of regulated species infecting wheat.</title>
        <authorList>
            <person name="Nguyen H.D.T."/>
            <person name="Sultana T."/>
            <person name="Kesanakurti P."/>
            <person name="Hambleton S."/>
        </authorList>
    </citation>
    <scope>NUCLEOTIDE SEQUENCE</scope>
    <source>
        <strain evidence="8">DAOMC 238032</strain>
    </source>
</reference>
<evidence type="ECO:0000256" key="5">
    <source>
        <dbReference type="ARBA" id="ARBA00023128"/>
    </source>
</evidence>
<dbReference type="InterPro" id="IPR007379">
    <property type="entry name" value="Tim44-like_dom"/>
</dbReference>
<dbReference type="InterPro" id="IPR039544">
    <property type="entry name" value="Tim44-like"/>
</dbReference>
<dbReference type="Proteomes" id="UP000077671">
    <property type="component" value="Unassembled WGS sequence"/>
</dbReference>
<proteinExistence type="inferred from homology"/>
<evidence type="ECO:0000256" key="2">
    <source>
        <dbReference type="ARBA" id="ARBA00009597"/>
    </source>
</evidence>
<dbReference type="Gene3D" id="3.10.450.240">
    <property type="match status" value="1"/>
</dbReference>
<dbReference type="PANTHER" id="PTHR10721:SF1">
    <property type="entry name" value="MITOCHONDRIAL IMPORT INNER MEMBRANE TRANSLOCASE SUBUNIT TIM44"/>
    <property type="match status" value="1"/>
</dbReference>
<keyword evidence="5" id="KW-0496">Mitochondrion</keyword>
<name>A0A8T8SBN8_9BASI</name>
<comment type="caution">
    <text evidence="8">The sequence shown here is derived from an EMBL/GenBank/DDBJ whole genome shotgun (WGS) entry which is preliminary data.</text>
</comment>
<sequence length="162" mass="17774">MKGWAKAPGVEPKTLPVLEEISAVDPYFEPRTFIEGAKAAYEMIIMSFAAGNKQALRDLLSKDVFESFSAAITDRESRGETVDTTFVSIDKALIEDAQLRSNMAQVSIRFQSKLITATRDPSGGIVDGNPDKVVDMVDLWTFARDTSARDPNWRLVATEAGA</sequence>
<gene>
    <name evidence="8" type="ORF">A4X03_0g9345</name>
</gene>
<comment type="subcellular location">
    <subcellularLocation>
        <location evidence="1">Mitochondrion inner membrane</location>
    </subcellularLocation>
</comment>
<evidence type="ECO:0000256" key="1">
    <source>
        <dbReference type="ARBA" id="ARBA00004273"/>
    </source>
</evidence>
<accession>A0A8T8SBN8</accession>
<protein>
    <recommendedName>
        <fullName evidence="7">Tim44-like domain-containing protein</fullName>
    </recommendedName>
</protein>
<dbReference type="GO" id="GO:0005743">
    <property type="term" value="C:mitochondrial inner membrane"/>
    <property type="evidence" value="ECO:0007669"/>
    <property type="project" value="UniProtKB-SubCell"/>
</dbReference>
<evidence type="ECO:0000256" key="6">
    <source>
        <dbReference type="ARBA" id="ARBA00023136"/>
    </source>
</evidence>
<dbReference type="EMBL" id="LWDD02003615">
    <property type="protein sequence ID" value="KAE8236732.1"/>
    <property type="molecule type" value="Genomic_DNA"/>
</dbReference>
<evidence type="ECO:0000256" key="3">
    <source>
        <dbReference type="ARBA" id="ARBA00022792"/>
    </source>
</evidence>
<dbReference type="AlphaFoldDB" id="A0A8T8SBN8"/>
<comment type="similarity">
    <text evidence="2">Belongs to the Tim44 family.</text>
</comment>
<dbReference type="SMART" id="SM00978">
    <property type="entry name" value="Tim44"/>
    <property type="match status" value="1"/>
</dbReference>
<dbReference type="NCBIfam" id="NF033779">
    <property type="entry name" value="Tim44_TimA_adap"/>
    <property type="match status" value="1"/>
</dbReference>
<dbReference type="Pfam" id="PF04280">
    <property type="entry name" value="Tim44"/>
    <property type="match status" value="1"/>
</dbReference>
<dbReference type="SUPFAM" id="SSF54427">
    <property type="entry name" value="NTF2-like"/>
    <property type="match status" value="1"/>
</dbReference>
<dbReference type="GO" id="GO:0030150">
    <property type="term" value="P:protein import into mitochondrial matrix"/>
    <property type="evidence" value="ECO:0007669"/>
    <property type="project" value="TreeGrafter"/>
</dbReference>
<keyword evidence="4" id="KW-0809">Transit peptide</keyword>
<dbReference type="InterPro" id="IPR032710">
    <property type="entry name" value="NTF2-like_dom_sf"/>
</dbReference>
<keyword evidence="6" id="KW-0472">Membrane</keyword>
<reference evidence="8" key="1">
    <citation type="submission" date="2016-04" db="EMBL/GenBank/DDBJ databases">
        <authorList>
            <person name="Nguyen H.D."/>
            <person name="Kesanakurti P."/>
            <person name="Cullis J."/>
            <person name="Levesque C.A."/>
            <person name="Hambleton S."/>
        </authorList>
    </citation>
    <scope>NUCLEOTIDE SEQUENCE</scope>
    <source>
        <strain evidence="8">DAOMC 238032</strain>
    </source>
</reference>
<evidence type="ECO:0000313" key="8">
    <source>
        <dbReference type="EMBL" id="KAE8236732.1"/>
    </source>
</evidence>
<keyword evidence="3" id="KW-0999">Mitochondrion inner membrane</keyword>
<dbReference type="GO" id="GO:0051087">
    <property type="term" value="F:protein-folding chaperone binding"/>
    <property type="evidence" value="ECO:0007669"/>
    <property type="project" value="TreeGrafter"/>
</dbReference>
<evidence type="ECO:0000259" key="7">
    <source>
        <dbReference type="SMART" id="SM00978"/>
    </source>
</evidence>
<feature type="domain" description="Tim44-like" evidence="7">
    <location>
        <begin position="14"/>
        <end position="160"/>
    </location>
</feature>